<evidence type="ECO:0000313" key="2">
    <source>
        <dbReference type="Proteomes" id="UP000263232"/>
    </source>
</evidence>
<sequence length="73" mass="7998">MKGDTAEVTRLLGAGRTGQSLLKLGMPTNFEGQAISGQKVNKLVTELGRESFVRRLIFILEGAFDAFRILSKD</sequence>
<dbReference type="AlphaFoldDB" id="A0A347WKQ1"/>
<dbReference type="Proteomes" id="UP000263232">
    <property type="component" value="Chromosome"/>
</dbReference>
<evidence type="ECO:0000313" key="1">
    <source>
        <dbReference type="EMBL" id="AXY25658.1"/>
    </source>
</evidence>
<accession>A0A347WKQ1</accession>
<proteinExistence type="predicted"/>
<protein>
    <submittedName>
        <fullName evidence="1">Uncharacterized protein</fullName>
    </submittedName>
</protein>
<organism evidence="1 2">
    <name type="scientific">Suicoccus acidiformans</name>
    <dbReference type="NCBI Taxonomy" id="2036206"/>
    <lineage>
        <taxon>Bacteria</taxon>
        <taxon>Bacillati</taxon>
        <taxon>Bacillota</taxon>
        <taxon>Bacilli</taxon>
        <taxon>Lactobacillales</taxon>
        <taxon>Aerococcaceae</taxon>
        <taxon>Suicoccus</taxon>
    </lineage>
</organism>
<reference evidence="1 2" key="1">
    <citation type="submission" date="2017-09" db="EMBL/GenBank/DDBJ databases">
        <title>Complete genome sequence of Oxytococcus suis strain ZY16052.</title>
        <authorList>
            <person name="Li F."/>
        </authorList>
    </citation>
    <scope>NUCLEOTIDE SEQUENCE [LARGE SCALE GENOMIC DNA]</scope>
    <source>
        <strain evidence="1 2">ZY16052</strain>
    </source>
</reference>
<name>A0A347WKQ1_9LACT</name>
<dbReference type="EMBL" id="CP023434">
    <property type="protein sequence ID" value="AXY25658.1"/>
    <property type="molecule type" value="Genomic_DNA"/>
</dbReference>
<dbReference type="KEGG" id="abae:CL176_06405"/>
<gene>
    <name evidence="1" type="ORF">CL176_06405</name>
</gene>
<keyword evidence="2" id="KW-1185">Reference proteome</keyword>